<feature type="transmembrane region" description="Helical" evidence="6">
    <location>
        <begin position="27"/>
        <end position="49"/>
    </location>
</feature>
<evidence type="ECO:0000259" key="7">
    <source>
        <dbReference type="Pfam" id="PF13462"/>
    </source>
</evidence>
<evidence type="ECO:0000256" key="1">
    <source>
        <dbReference type="ARBA" id="ARBA00005791"/>
    </source>
</evidence>
<keyword evidence="6" id="KW-1133">Transmembrane helix</keyword>
<dbReference type="GO" id="GO:0016491">
    <property type="term" value="F:oxidoreductase activity"/>
    <property type="evidence" value="ECO:0007669"/>
    <property type="project" value="UniProtKB-KW"/>
</dbReference>
<protein>
    <submittedName>
        <fullName evidence="8">Protein-disulfide isomerase</fullName>
    </submittedName>
</protein>
<keyword evidence="2" id="KW-0732">Signal</keyword>
<keyword evidence="3" id="KW-0560">Oxidoreductase</keyword>
<keyword evidence="9" id="KW-1185">Reference proteome</keyword>
<organism evidence="8 9">
    <name type="scientific">Krasilnikovia cinnamomea</name>
    <dbReference type="NCBI Taxonomy" id="349313"/>
    <lineage>
        <taxon>Bacteria</taxon>
        <taxon>Bacillati</taxon>
        <taxon>Actinomycetota</taxon>
        <taxon>Actinomycetes</taxon>
        <taxon>Micromonosporales</taxon>
        <taxon>Micromonosporaceae</taxon>
        <taxon>Krasilnikovia</taxon>
    </lineage>
</organism>
<feature type="domain" description="Thioredoxin-like fold" evidence="7">
    <location>
        <begin position="80"/>
        <end position="231"/>
    </location>
</feature>
<dbReference type="Gene3D" id="3.40.30.10">
    <property type="entry name" value="Glutaredoxin"/>
    <property type="match status" value="1"/>
</dbReference>
<dbReference type="PANTHER" id="PTHR13887">
    <property type="entry name" value="GLUTATHIONE S-TRANSFERASE KAPPA"/>
    <property type="match status" value="1"/>
</dbReference>
<keyword evidence="6" id="KW-0472">Membrane</keyword>
<dbReference type="GO" id="GO:0016853">
    <property type="term" value="F:isomerase activity"/>
    <property type="evidence" value="ECO:0007669"/>
    <property type="project" value="UniProtKB-KW"/>
</dbReference>
<evidence type="ECO:0000256" key="3">
    <source>
        <dbReference type="ARBA" id="ARBA00023002"/>
    </source>
</evidence>
<name>A0A4Q7ZMR8_9ACTN</name>
<proteinExistence type="inferred from homology"/>
<comment type="similarity">
    <text evidence="1">Belongs to the thioredoxin family. DsbA subfamily.</text>
</comment>
<comment type="caution">
    <text evidence="8">The sequence shown here is derived from an EMBL/GenBank/DDBJ whole genome shotgun (WGS) entry which is preliminary data.</text>
</comment>
<evidence type="ECO:0000256" key="2">
    <source>
        <dbReference type="ARBA" id="ARBA00022729"/>
    </source>
</evidence>
<evidence type="ECO:0000256" key="6">
    <source>
        <dbReference type="SAM" id="Phobius"/>
    </source>
</evidence>
<evidence type="ECO:0000256" key="5">
    <source>
        <dbReference type="ARBA" id="ARBA00023284"/>
    </source>
</evidence>
<evidence type="ECO:0000256" key="4">
    <source>
        <dbReference type="ARBA" id="ARBA00023157"/>
    </source>
</evidence>
<dbReference type="RefSeq" id="WP_130510939.1">
    <property type="nucleotide sequence ID" value="NZ_SHKY01000001.1"/>
</dbReference>
<sequence>MSKAGKDRNRARQIVEQQKARERRRKVTLWTSVAVVFLLIAAGLVGYAVSSSQQSADAGKLVVPSAAVDDGTAFAVGSGPVVVDLYEDFMCPVCQVFESQSSAALRELAAKNEITLRHHPVAILDRASEGTEYSSRAAGAAAAAGQAGKFVEYHDVLYANQPAENTPGLSDDKLIELGRTVGLTDAAFADAVKNKTYVPWAAKATDTFSARGHTGTPTIVVDGKQVTGANNSLPTTADVTRAIGAAKG</sequence>
<dbReference type="CDD" id="cd02972">
    <property type="entry name" value="DsbA_family"/>
    <property type="match status" value="1"/>
</dbReference>
<reference evidence="8 9" key="1">
    <citation type="submission" date="2019-02" db="EMBL/GenBank/DDBJ databases">
        <title>Sequencing the genomes of 1000 actinobacteria strains.</title>
        <authorList>
            <person name="Klenk H.-P."/>
        </authorList>
    </citation>
    <scope>NUCLEOTIDE SEQUENCE [LARGE SCALE GENOMIC DNA]</scope>
    <source>
        <strain evidence="8 9">DSM 45162</strain>
    </source>
</reference>
<dbReference type="AlphaFoldDB" id="A0A4Q7ZMR8"/>
<evidence type="ECO:0000313" key="8">
    <source>
        <dbReference type="EMBL" id="RZU52307.1"/>
    </source>
</evidence>
<accession>A0A4Q7ZMR8</accession>
<dbReference type="EMBL" id="SHKY01000001">
    <property type="protein sequence ID" value="RZU52307.1"/>
    <property type="molecule type" value="Genomic_DNA"/>
</dbReference>
<dbReference type="InterPro" id="IPR012336">
    <property type="entry name" value="Thioredoxin-like_fold"/>
</dbReference>
<dbReference type="PANTHER" id="PTHR13887:SF14">
    <property type="entry name" value="DISULFIDE BOND FORMATION PROTEIN D"/>
    <property type="match status" value="1"/>
</dbReference>
<keyword evidence="6" id="KW-0812">Transmembrane</keyword>
<dbReference type="InterPro" id="IPR036249">
    <property type="entry name" value="Thioredoxin-like_sf"/>
</dbReference>
<keyword evidence="8" id="KW-0413">Isomerase</keyword>
<dbReference type="OrthoDB" id="117402at2"/>
<keyword evidence="4" id="KW-1015">Disulfide bond</keyword>
<dbReference type="Proteomes" id="UP000292564">
    <property type="component" value="Unassembled WGS sequence"/>
</dbReference>
<evidence type="ECO:0000313" key="9">
    <source>
        <dbReference type="Proteomes" id="UP000292564"/>
    </source>
</evidence>
<keyword evidence="5" id="KW-0676">Redox-active center</keyword>
<dbReference type="SUPFAM" id="SSF52833">
    <property type="entry name" value="Thioredoxin-like"/>
    <property type="match status" value="1"/>
</dbReference>
<gene>
    <name evidence="8" type="ORF">EV385_4157</name>
</gene>
<dbReference type="Pfam" id="PF13462">
    <property type="entry name" value="Thioredoxin_4"/>
    <property type="match status" value="1"/>
</dbReference>